<organism evidence="1 3">
    <name type="scientific">Rhizophagus clarus</name>
    <dbReference type="NCBI Taxonomy" id="94130"/>
    <lineage>
        <taxon>Eukaryota</taxon>
        <taxon>Fungi</taxon>
        <taxon>Fungi incertae sedis</taxon>
        <taxon>Mucoromycota</taxon>
        <taxon>Glomeromycotina</taxon>
        <taxon>Glomeromycetes</taxon>
        <taxon>Glomerales</taxon>
        <taxon>Glomeraceae</taxon>
        <taxon>Rhizophagus</taxon>
    </lineage>
</organism>
<protein>
    <submittedName>
        <fullName evidence="1">Uncharacterized protein</fullName>
    </submittedName>
</protein>
<comment type="caution">
    <text evidence="1">The sequence shown here is derived from an EMBL/GenBank/DDBJ whole genome shotgun (WGS) entry which is preliminary data.</text>
</comment>
<dbReference type="EMBL" id="BLAL01000252">
    <property type="protein sequence ID" value="GES96774.1"/>
    <property type="molecule type" value="Genomic_DNA"/>
</dbReference>
<keyword evidence="3" id="KW-1185">Reference proteome</keyword>
<name>A0A2Z6RC56_9GLOM</name>
<accession>A0A2Z6RC56</accession>
<reference evidence="2" key="2">
    <citation type="submission" date="2019-10" db="EMBL/GenBank/DDBJ databases">
        <title>Conservation and host-specific expression of non-tandemly repeated heterogenous ribosome RNA gene in arbuscular mycorrhizal fungi.</title>
        <authorList>
            <person name="Maeda T."/>
            <person name="Kobayashi Y."/>
            <person name="Nakagawa T."/>
            <person name="Ezawa T."/>
            <person name="Yamaguchi K."/>
            <person name="Bino T."/>
            <person name="Nishimoto Y."/>
            <person name="Shigenobu S."/>
            <person name="Kawaguchi M."/>
        </authorList>
    </citation>
    <scope>NUCLEOTIDE SEQUENCE</scope>
    <source>
        <strain evidence="2">HR1</strain>
    </source>
</reference>
<gene>
    <name evidence="2" type="ORF">RCL2_002339000</name>
    <name evidence="1" type="ORF">RclHR1_17190002</name>
</gene>
<reference evidence="1 3" key="1">
    <citation type="submission" date="2017-11" db="EMBL/GenBank/DDBJ databases">
        <title>The genome of Rhizophagus clarus HR1 reveals common genetic basis of auxotrophy among arbuscular mycorrhizal fungi.</title>
        <authorList>
            <person name="Kobayashi Y."/>
        </authorList>
    </citation>
    <scope>NUCLEOTIDE SEQUENCE [LARGE SCALE GENOMIC DNA]</scope>
    <source>
        <strain evidence="1 3">HR1</strain>
    </source>
</reference>
<evidence type="ECO:0000313" key="2">
    <source>
        <dbReference type="EMBL" id="GES96774.1"/>
    </source>
</evidence>
<sequence length="100" mass="11468">MNQSEYFEFSEFLTDMPRAHYCGFKSSDIGASLYKIHNDSVRLRHFFGADNMDEIEAILSDCKGYSLYEYIDGDESLWPFIDFDLPVETLNAITSKLSGS</sequence>
<dbReference type="EMBL" id="BEXD01000801">
    <property type="protein sequence ID" value="GBB90276.1"/>
    <property type="molecule type" value="Genomic_DNA"/>
</dbReference>
<proteinExistence type="predicted"/>
<dbReference type="AlphaFoldDB" id="A0A2Z6RC56"/>
<dbReference type="Proteomes" id="UP000615446">
    <property type="component" value="Unassembled WGS sequence"/>
</dbReference>
<evidence type="ECO:0000313" key="1">
    <source>
        <dbReference type="EMBL" id="GBB90276.1"/>
    </source>
</evidence>
<evidence type="ECO:0000313" key="3">
    <source>
        <dbReference type="Proteomes" id="UP000247702"/>
    </source>
</evidence>
<dbReference type="Proteomes" id="UP000247702">
    <property type="component" value="Unassembled WGS sequence"/>
</dbReference>
<dbReference type="OrthoDB" id="2399448at2759"/>